<accession>A0A7H1NUJ6</accession>
<proteinExistence type="predicted"/>
<dbReference type="KEGG" id="ebla:JGUZn3_22550"/>
<keyword evidence="2" id="KW-1185">Reference proteome</keyword>
<gene>
    <name evidence="1" type="ORF">JGUZn3_22550</name>
</gene>
<evidence type="ECO:0000313" key="2">
    <source>
        <dbReference type="Proteomes" id="UP000516349"/>
    </source>
</evidence>
<name>A0A7H1NUJ6_9PROT</name>
<reference evidence="1 2" key="1">
    <citation type="submission" date="2020-08" db="EMBL/GenBank/DDBJ databases">
        <title>Complete genome sequence of Entomobacter blattae G55GP.</title>
        <authorList>
            <person name="Poehlein A."/>
            <person name="Guzman J."/>
            <person name="Daniel R."/>
            <person name="Vilcinskas A."/>
        </authorList>
    </citation>
    <scope>NUCLEOTIDE SEQUENCE [LARGE SCALE GENOMIC DNA]</scope>
    <source>
        <strain evidence="1 2">G55GP</strain>
    </source>
</reference>
<protein>
    <submittedName>
        <fullName evidence="1">Uncharacterized protein</fullName>
    </submittedName>
</protein>
<dbReference type="RefSeq" id="WP_203413618.1">
    <property type="nucleotide sequence ID" value="NZ_CP060244.1"/>
</dbReference>
<dbReference type="Proteomes" id="UP000516349">
    <property type="component" value="Chromosome"/>
</dbReference>
<organism evidence="1 2">
    <name type="scientific">Entomobacter blattae</name>
    <dbReference type="NCBI Taxonomy" id="2762277"/>
    <lineage>
        <taxon>Bacteria</taxon>
        <taxon>Pseudomonadati</taxon>
        <taxon>Pseudomonadota</taxon>
        <taxon>Alphaproteobacteria</taxon>
        <taxon>Acetobacterales</taxon>
        <taxon>Acetobacteraceae</taxon>
        <taxon>Entomobacter</taxon>
    </lineage>
</organism>
<dbReference type="AlphaFoldDB" id="A0A7H1NUJ6"/>
<evidence type="ECO:0000313" key="1">
    <source>
        <dbReference type="EMBL" id="QNT79456.1"/>
    </source>
</evidence>
<sequence>MELLISANSVPLERADKAPIGGIPQYATSGDPILNIAPTVIPAWHYNMLTAEVYYVIKQAGLVPDRNDWTQLDQALAKKYATLEYINEQNKNAVTSTGFASVDLETGYGGAVFKTRDGGKSYAFPQSALPSPTQLGINALAFNIAAQQLVVADTNNNFHYYYSTNQIDDLLNKKADLSFLNRNFVSGQNTGVNVSITRIELAGSTNGGDDTASAYINVSTDTGKLVSVPTNANVARQITDYAQPKGDYQPAGNYQPKGNYVTQEQYKEDFDSGDTRVATFAYGHEIMFFKTNAVKEGERITFPRAFAVGTTPVVVITPVQGSDERKIWSSVYNITNDGFNISGQFLSHGNIHPIDDGDFQAVFNVMAAGVK</sequence>
<dbReference type="EMBL" id="CP060244">
    <property type="protein sequence ID" value="QNT79456.1"/>
    <property type="molecule type" value="Genomic_DNA"/>
</dbReference>